<evidence type="ECO:0008006" key="6">
    <source>
        <dbReference type="Google" id="ProtNLM"/>
    </source>
</evidence>
<keyword evidence="1" id="KW-0677">Repeat</keyword>
<proteinExistence type="predicted"/>
<evidence type="ECO:0000256" key="1">
    <source>
        <dbReference type="ARBA" id="ARBA00022737"/>
    </source>
</evidence>
<dbReference type="InterPro" id="IPR056693">
    <property type="entry name" value="DUF7791"/>
</dbReference>
<reference evidence="4" key="1">
    <citation type="submission" date="2021-12" db="EMBL/GenBank/DDBJ databases">
        <title>Curvularia clavata genome.</title>
        <authorList>
            <person name="Cao Y."/>
        </authorList>
    </citation>
    <scope>NUCLEOTIDE SEQUENCE</scope>
    <source>
        <strain evidence="4">Yc1106</strain>
    </source>
</reference>
<protein>
    <recommendedName>
        <fullName evidence="6">NACHT domain-containing protein</fullName>
    </recommendedName>
</protein>
<dbReference type="InterPro" id="IPR027417">
    <property type="entry name" value="P-loop_NTPase"/>
</dbReference>
<accession>A0A9Q8Z516</accession>
<dbReference type="InterPro" id="IPR056884">
    <property type="entry name" value="NPHP3-like_N"/>
</dbReference>
<sequence length="623" mass="71743">MEALVAIGLASNIVQFADCGIRWVSSAIELYKSGNGALQENGELQKVINSLRSVVLGLKTENRLQGDKTLDALVAACLPLADELTVILSKLKIDGQNRNRQEIIRKALQSLLKKEHIQDIERRLERIRDQICVHVNFLLVSQQFVLIPSLRELTDVQKCVAADTQADLSSIRSRLEDMSLKLQKISSWPQEFATEFPNLLQTFCEETRNFNKLRRILKSLYFEQLQMRQSQVKQAHKNTLEWIFTKNSNVNLCSWLRSGGEIYWISGKAGSGKSTLMKFLEEHESTHKLLKKWAGSQDIVIASHYFWSAGTPMQKSQGGLFRTLLSQILISCPEVAPLICGERWEDNSLDSLKDWTHKELCEAFQGLSSLQKLPIRFCFLIDGLDEYDGDHHELAELLVGISCSSNIKICASSRPWNDFIDAFGQSQWKLFIHELTKDDIRLYTEDNLEQNRRFLQLKGREPVAAESLIQKMSERSQGVFLWVYLVIRSLLRGLANRDEIRDLQRRLDELPSDLEEYFELMMSRIENVYRTRTARIFRTLIEAQGSLPLIALHFLEMEQDDPDYVIGKKIVPLSEDQLNEILEDKRWQLNAQCKDLLEVVQAPEEEPILGERFGFLHRTVIDF</sequence>
<evidence type="ECO:0000259" key="2">
    <source>
        <dbReference type="Pfam" id="PF24883"/>
    </source>
</evidence>
<dbReference type="Proteomes" id="UP001056012">
    <property type="component" value="Chromosome 1"/>
</dbReference>
<feature type="domain" description="Nephrocystin 3-like N-terminal" evidence="2">
    <location>
        <begin position="238"/>
        <end position="414"/>
    </location>
</feature>
<dbReference type="Pfam" id="PF25053">
    <property type="entry name" value="DUF7791"/>
    <property type="match status" value="1"/>
</dbReference>
<organism evidence="4 5">
    <name type="scientific">Curvularia clavata</name>
    <dbReference type="NCBI Taxonomy" id="95742"/>
    <lineage>
        <taxon>Eukaryota</taxon>
        <taxon>Fungi</taxon>
        <taxon>Dikarya</taxon>
        <taxon>Ascomycota</taxon>
        <taxon>Pezizomycotina</taxon>
        <taxon>Dothideomycetes</taxon>
        <taxon>Pleosporomycetidae</taxon>
        <taxon>Pleosporales</taxon>
        <taxon>Pleosporineae</taxon>
        <taxon>Pleosporaceae</taxon>
        <taxon>Curvularia</taxon>
    </lineage>
</organism>
<feature type="domain" description="DUF7791" evidence="3">
    <location>
        <begin position="524"/>
        <end position="623"/>
    </location>
</feature>
<dbReference type="OrthoDB" id="443402at2759"/>
<dbReference type="VEuPathDB" id="FungiDB:yc1106_01332"/>
<name>A0A9Q8Z516_CURCL</name>
<dbReference type="Pfam" id="PF24883">
    <property type="entry name" value="NPHP3_N"/>
    <property type="match status" value="1"/>
</dbReference>
<evidence type="ECO:0000259" key="3">
    <source>
        <dbReference type="Pfam" id="PF25053"/>
    </source>
</evidence>
<dbReference type="EMBL" id="CP089274">
    <property type="protein sequence ID" value="USP74058.1"/>
    <property type="molecule type" value="Genomic_DNA"/>
</dbReference>
<keyword evidence="5" id="KW-1185">Reference proteome</keyword>
<evidence type="ECO:0000313" key="4">
    <source>
        <dbReference type="EMBL" id="USP74058.1"/>
    </source>
</evidence>
<gene>
    <name evidence="4" type="ORF">yc1106_01332</name>
</gene>
<evidence type="ECO:0000313" key="5">
    <source>
        <dbReference type="Proteomes" id="UP001056012"/>
    </source>
</evidence>
<dbReference type="PANTHER" id="PTHR10039">
    <property type="entry name" value="AMELOGENIN"/>
    <property type="match status" value="1"/>
</dbReference>
<dbReference type="PANTHER" id="PTHR10039:SF5">
    <property type="entry name" value="NACHT DOMAIN-CONTAINING PROTEIN"/>
    <property type="match status" value="1"/>
</dbReference>
<dbReference type="AlphaFoldDB" id="A0A9Q8Z516"/>
<dbReference type="Gene3D" id="3.40.50.300">
    <property type="entry name" value="P-loop containing nucleotide triphosphate hydrolases"/>
    <property type="match status" value="1"/>
</dbReference>
<dbReference type="SUPFAM" id="SSF52540">
    <property type="entry name" value="P-loop containing nucleoside triphosphate hydrolases"/>
    <property type="match status" value="1"/>
</dbReference>